<evidence type="ECO:0000256" key="7">
    <source>
        <dbReference type="ARBA" id="ARBA00022989"/>
    </source>
</evidence>
<evidence type="ECO:0000256" key="11">
    <source>
        <dbReference type="ARBA" id="ARBA00023264"/>
    </source>
</evidence>
<keyword evidence="7 12" id="KW-1133">Transmembrane helix</keyword>
<dbReference type="PANTHER" id="PTHR46382:SF1">
    <property type="entry name" value="PHOSPHATIDATE CYTIDYLYLTRANSFERASE"/>
    <property type="match status" value="1"/>
</dbReference>
<dbReference type="PANTHER" id="PTHR46382">
    <property type="entry name" value="PHOSPHATIDATE CYTIDYLYLTRANSFERASE"/>
    <property type="match status" value="1"/>
</dbReference>
<keyword evidence="6" id="KW-0548">Nucleotidyltransferase</keyword>
<evidence type="ECO:0000256" key="10">
    <source>
        <dbReference type="ARBA" id="ARBA00023209"/>
    </source>
</evidence>
<keyword evidence="3" id="KW-0444">Lipid biosynthesis</keyword>
<keyword evidence="8" id="KW-0443">Lipid metabolism</keyword>
<keyword evidence="5 12" id="KW-0812">Transmembrane</keyword>
<evidence type="ECO:0000256" key="2">
    <source>
        <dbReference type="ARBA" id="ARBA00022475"/>
    </source>
</evidence>
<feature type="non-terminal residue" evidence="13">
    <location>
        <position position="1"/>
    </location>
</feature>
<keyword evidence="11" id="KW-1208">Phospholipid metabolism</keyword>
<sequence>EQILLGFFILFWVSDTAAYLFGVSFGKHRLFKRISPRKSWEGLLGGAFIALITAYLLSLYFKDLRLPDWIIIAFIVVIIGTFGDLVESMYKRSLGLKDSGRILPGHGGILDRFDGVLLASPIVFTYLQLIR</sequence>
<evidence type="ECO:0000256" key="4">
    <source>
        <dbReference type="ARBA" id="ARBA00022679"/>
    </source>
</evidence>
<evidence type="ECO:0000256" key="1">
    <source>
        <dbReference type="ARBA" id="ARBA00004651"/>
    </source>
</evidence>
<evidence type="ECO:0000256" key="5">
    <source>
        <dbReference type="ARBA" id="ARBA00022692"/>
    </source>
</evidence>
<evidence type="ECO:0000256" key="9">
    <source>
        <dbReference type="ARBA" id="ARBA00023136"/>
    </source>
</evidence>
<evidence type="ECO:0000256" key="3">
    <source>
        <dbReference type="ARBA" id="ARBA00022516"/>
    </source>
</evidence>
<reference evidence="13" key="1">
    <citation type="journal article" date="2014" name="Front. Microbiol.">
        <title>High frequency of phylogenetically diverse reductive dehalogenase-homologous genes in deep subseafloor sedimentary metagenomes.</title>
        <authorList>
            <person name="Kawai M."/>
            <person name="Futagami T."/>
            <person name="Toyoda A."/>
            <person name="Takaki Y."/>
            <person name="Nishi S."/>
            <person name="Hori S."/>
            <person name="Arai W."/>
            <person name="Tsubouchi T."/>
            <person name="Morono Y."/>
            <person name="Uchiyama I."/>
            <person name="Ito T."/>
            <person name="Fujiyama A."/>
            <person name="Inagaki F."/>
            <person name="Takami H."/>
        </authorList>
    </citation>
    <scope>NUCLEOTIDE SEQUENCE</scope>
    <source>
        <strain evidence="13">Expedition CK06-06</strain>
    </source>
</reference>
<evidence type="ECO:0000313" key="13">
    <source>
        <dbReference type="EMBL" id="GAI59219.1"/>
    </source>
</evidence>
<protein>
    <recommendedName>
        <fullName evidence="14">Phosphatidate cytidylyltransferase</fullName>
    </recommendedName>
</protein>
<keyword evidence="9 12" id="KW-0472">Membrane</keyword>
<dbReference type="Pfam" id="PF01148">
    <property type="entry name" value="CTP_transf_1"/>
    <property type="match status" value="1"/>
</dbReference>
<dbReference type="GO" id="GO:0005886">
    <property type="term" value="C:plasma membrane"/>
    <property type="evidence" value="ECO:0007669"/>
    <property type="project" value="UniProtKB-SubCell"/>
</dbReference>
<feature type="transmembrane region" description="Helical" evidence="12">
    <location>
        <begin position="38"/>
        <end position="57"/>
    </location>
</feature>
<evidence type="ECO:0008006" key="14">
    <source>
        <dbReference type="Google" id="ProtNLM"/>
    </source>
</evidence>
<feature type="transmembrane region" description="Helical" evidence="12">
    <location>
        <begin position="6"/>
        <end position="26"/>
    </location>
</feature>
<comment type="subcellular location">
    <subcellularLocation>
        <location evidence="1">Cell membrane</location>
        <topology evidence="1">Multi-pass membrane protein</topology>
    </subcellularLocation>
</comment>
<accession>X1RUP4</accession>
<dbReference type="EMBL" id="BARW01002647">
    <property type="protein sequence ID" value="GAI59219.1"/>
    <property type="molecule type" value="Genomic_DNA"/>
</dbReference>
<keyword evidence="10" id="KW-0594">Phospholipid biosynthesis</keyword>
<proteinExistence type="predicted"/>
<evidence type="ECO:0000256" key="12">
    <source>
        <dbReference type="SAM" id="Phobius"/>
    </source>
</evidence>
<gene>
    <name evidence="13" type="ORF">S12H4_07242</name>
</gene>
<keyword evidence="4" id="KW-0808">Transferase</keyword>
<dbReference type="AlphaFoldDB" id="X1RUP4"/>
<comment type="caution">
    <text evidence="13">The sequence shown here is derived from an EMBL/GenBank/DDBJ whole genome shotgun (WGS) entry which is preliminary data.</text>
</comment>
<name>X1RUP4_9ZZZZ</name>
<feature type="transmembrane region" description="Helical" evidence="12">
    <location>
        <begin position="69"/>
        <end position="86"/>
    </location>
</feature>
<dbReference type="GO" id="GO:0004605">
    <property type="term" value="F:phosphatidate cytidylyltransferase activity"/>
    <property type="evidence" value="ECO:0007669"/>
    <property type="project" value="TreeGrafter"/>
</dbReference>
<dbReference type="GO" id="GO:0016024">
    <property type="term" value="P:CDP-diacylglycerol biosynthetic process"/>
    <property type="evidence" value="ECO:0007669"/>
    <property type="project" value="TreeGrafter"/>
</dbReference>
<evidence type="ECO:0000256" key="6">
    <source>
        <dbReference type="ARBA" id="ARBA00022695"/>
    </source>
</evidence>
<organism evidence="13">
    <name type="scientific">marine sediment metagenome</name>
    <dbReference type="NCBI Taxonomy" id="412755"/>
    <lineage>
        <taxon>unclassified sequences</taxon>
        <taxon>metagenomes</taxon>
        <taxon>ecological metagenomes</taxon>
    </lineage>
</organism>
<keyword evidence="2" id="KW-1003">Cell membrane</keyword>
<evidence type="ECO:0000256" key="8">
    <source>
        <dbReference type="ARBA" id="ARBA00023098"/>
    </source>
</evidence>